<dbReference type="HAMAP" id="MF_02087">
    <property type="entry name" value="PLP_homeostasis"/>
    <property type="match status" value="1"/>
</dbReference>
<comment type="similarity">
    <text evidence="2 4">Belongs to the pyridoxal phosphate-binding protein YggS/PROSC family.</text>
</comment>
<name>A0A6P1YK37_9FIRM</name>
<dbReference type="EMBL" id="CP048617">
    <property type="protein sequence ID" value="QIB28156.1"/>
    <property type="molecule type" value="Genomic_DNA"/>
</dbReference>
<dbReference type="PANTHER" id="PTHR10146">
    <property type="entry name" value="PROLINE SYNTHETASE CO-TRANSCRIBED BACTERIAL HOMOLOG PROTEIN"/>
    <property type="match status" value="1"/>
</dbReference>
<dbReference type="InterPro" id="IPR001608">
    <property type="entry name" value="Ala_racemase_N"/>
</dbReference>
<dbReference type="NCBIfam" id="TIGR00044">
    <property type="entry name" value="YggS family pyridoxal phosphate-dependent enzyme"/>
    <property type="match status" value="1"/>
</dbReference>
<dbReference type="FunFam" id="3.20.20.10:FF:000018">
    <property type="entry name" value="Pyridoxal phosphate homeostasis protein"/>
    <property type="match status" value="1"/>
</dbReference>
<dbReference type="PANTHER" id="PTHR10146:SF14">
    <property type="entry name" value="PYRIDOXAL PHOSPHATE HOMEOSTASIS PROTEIN"/>
    <property type="match status" value="1"/>
</dbReference>
<evidence type="ECO:0000313" key="7">
    <source>
        <dbReference type="Proteomes" id="UP000464452"/>
    </source>
</evidence>
<evidence type="ECO:0000313" key="6">
    <source>
        <dbReference type="EMBL" id="QIB28156.1"/>
    </source>
</evidence>
<reference evidence="6 7" key="1">
    <citation type="submission" date="2020-02" db="EMBL/GenBank/DDBJ databases">
        <title>Thermophilic hydrogen producing bacteria, Caloranaerobacter azorensis.</title>
        <authorList>
            <person name="Baek K."/>
        </authorList>
    </citation>
    <scope>NUCLEOTIDE SEQUENCE [LARGE SCALE GENOMIC DNA]</scope>
    <source>
        <strain evidence="6 7">T3-1</strain>
    </source>
</reference>
<dbReference type="AlphaFoldDB" id="A0A6P1YK37"/>
<evidence type="ECO:0000256" key="3">
    <source>
        <dbReference type="PIRSR" id="PIRSR004848-1"/>
    </source>
</evidence>
<dbReference type="Gene3D" id="3.20.20.10">
    <property type="entry name" value="Alanine racemase"/>
    <property type="match status" value="1"/>
</dbReference>
<dbReference type="Proteomes" id="UP000464452">
    <property type="component" value="Chromosome"/>
</dbReference>
<evidence type="ECO:0000256" key="4">
    <source>
        <dbReference type="RuleBase" id="RU004514"/>
    </source>
</evidence>
<dbReference type="InterPro" id="IPR029066">
    <property type="entry name" value="PLP-binding_barrel"/>
</dbReference>
<dbReference type="KEGG" id="cazo:G3A45_04745"/>
<dbReference type="InterPro" id="IPR011078">
    <property type="entry name" value="PyrdxlP_homeostasis"/>
</dbReference>
<accession>A0A6P1YK37</accession>
<gene>
    <name evidence="6" type="ORF">G3A45_04745</name>
</gene>
<evidence type="ECO:0000256" key="2">
    <source>
        <dbReference type="HAMAP-Rule" id="MF_02087"/>
    </source>
</evidence>
<dbReference type="CDD" id="cd00635">
    <property type="entry name" value="PLPDE_III_YBL036c_like"/>
    <property type="match status" value="1"/>
</dbReference>
<dbReference type="Pfam" id="PF01168">
    <property type="entry name" value="Ala_racemase_N"/>
    <property type="match status" value="1"/>
</dbReference>
<proteinExistence type="inferred from homology"/>
<protein>
    <recommendedName>
        <fullName evidence="2">Pyridoxal phosphate homeostasis protein</fullName>
        <shortName evidence="2">PLP homeostasis protein</shortName>
    </recommendedName>
</protein>
<evidence type="ECO:0000259" key="5">
    <source>
        <dbReference type="Pfam" id="PF01168"/>
    </source>
</evidence>
<feature type="domain" description="Alanine racemase N-terminal" evidence="5">
    <location>
        <begin position="7"/>
        <end position="227"/>
    </location>
</feature>
<feature type="modified residue" description="N6-(pyridoxal phosphate)lysine" evidence="2 3">
    <location>
        <position position="36"/>
    </location>
</feature>
<dbReference type="GO" id="GO:0030170">
    <property type="term" value="F:pyridoxal phosphate binding"/>
    <property type="evidence" value="ECO:0007669"/>
    <property type="project" value="UniProtKB-UniRule"/>
</dbReference>
<keyword evidence="1 2" id="KW-0663">Pyridoxal phosphate</keyword>
<sequence length="230" mass="26386">MVNIKANLEEIYKNIEEAALKTGRSPEDITLIAVTKTVDVDVINKAIELGVNNIGESRVQEILRKYDLVKDGPTWHMIGHLQTNKVKYIIDKIDLIHSLDRLSLAQELQKRAQQHNIFVNALIQVNIAEEESKYGLYGDAVIPFIEEIIKYPKIKIKGLMTIAPYAENPEEIRYVFRQLKELSEELKKRGYPNVEMKYLSMGMTNDYKIAIEEGSNMVRIGTGIFGRRSY</sequence>
<evidence type="ECO:0000256" key="1">
    <source>
        <dbReference type="ARBA" id="ARBA00022898"/>
    </source>
</evidence>
<organism evidence="6 7">
    <name type="scientific">Caloranaerobacter azorensis</name>
    <dbReference type="NCBI Taxonomy" id="116090"/>
    <lineage>
        <taxon>Bacteria</taxon>
        <taxon>Bacillati</taxon>
        <taxon>Bacillota</taxon>
        <taxon>Tissierellia</taxon>
        <taxon>Tissierellales</taxon>
        <taxon>Thermohalobacteraceae</taxon>
        <taxon>Caloranaerobacter</taxon>
    </lineage>
</organism>
<dbReference type="SUPFAM" id="SSF51419">
    <property type="entry name" value="PLP-binding barrel"/>
    <property type="match status" value="1"/>
</dbReference>
<dbReference type="PIRSF" id="PIRSF004848">
    <property type="entry name" value="YBL036c_PLPDEIII"/>
    <property type="match status" value="1"/>
</dbReference>
<dbReference type="PROSITE" id="PS01211">
    <property type="entry name" value="UPF0001"/>
    <property type="match status" value="1"/>
</dbReference>
<comment type="function">
    <text evidence="2">Pyridoxal 5'-phosphate (PLP)-binding protein, which is involved in PLP homeostasis.</text>
</comment>
<comment type="cofactor">
    <cofactor evidence="3">
        <name>pyridoxal 5'-phosphate</name>
        <dbReference type="ChEBI" id="CHEBI:597326"/>
    </cofactor>
</comment>